<evidence type="ECO:0000313" key="1">
    <source>
        <dbReference type="EMBL" id="OJJ75280.1"/>
    </source>
</evidence>
<dbReference type="Proteomes" id="UP000184499">
    <property type="component" value="Unassembled WGS sequence"/>
</dbReference>
<name>A0A1L9UUJ5_ASPBC</name>
<dbReference type="AlphaFoldDB" id="A0A1L9UUJ5"/>
<dbReference type="GeneID" id="93578531"/>
<dbReference type="InterPro" id="IPR053137">
    <property type="entry name" value="NLR-like"/>
</dbReference>
<protein>
    <recommendedName>
        <fullName evidence="3">Nucleoside phosphorylase domain-containing protein</fullName>
    </recommendedName>
</protein>
<proteinExistence type="predicted"/>
<dbReference type="OrthoDB" id="1577640at2759"/>
<organism evidence="1 2">
    <name type="scientific">Aspergillus brasiliensis (strain CBS 101740 / IMI 381727 / IBT 21946)</name>
    <dbReference type="NCBI Taxonomy" id="767769"/>
    <lineage>
        <taxon>Eukaryota</taxon>
        <taxon>Fungi</taxon>
        <taxon>Dikarya</taxon>
        <taxon>Ascomycota</taxon>
        <taxon>Pezizomycotina</taxon>
        <taxon>Eurotiomycetes</taxon>
        <taxon>Eurotiomycetidae</taxon>
        <taxon>Eurotiales</taxon>
        <taxon>Aspergillaceae</taxon>
        <taxon>Aspergillus</taxon>
        <taxon>Aspergillus subgen. Circumdati</taxon>
    </lineage>
</organism>
<dbReference type="STRING" id="767769.A0A1L9UUJ5"/>
<gene>
    <name evidence="1" type="ORF">ASPBRDRAFT_482115</name>
</gene>
<dbReference type="PANTHER" id="PTHR46082:SF11">
    <property type="entry name" value="AAA+ ATPASE DOMAIN-CONTAINING PROTEIN-RELATED"/>
    <property type="match status" value="1"/>
</dbReference>
<keyword evidence="2" id="KW-1185">Reference proteome</keyword>
<dbReference type="Gene3D" id="3.40.50.1580">
    <property type="entry name" value="Nucleoside phosphorylase domain"/>
    <property type="match status" value="1"/>
</dbReference>
<dbReference type="EMBL" id="KV878681">
    <property type="protein sequence ID" value="OJJ75280.1"/>
    <property type="molecule type" value="Genomic_DNA"/>
</dbReference>
<dbReference type="PANTHER" id="PTHR46082">
    <property type="entry name" value="ATP/GTP-BINDING PROTEIN-RELATED"/>
    <property type="match status" value="1"/>
</dbReference>
<dbReference type="OMA" id="YSNDEYT"/>
<evidence type="ECO:0008006" key="3">
    <source>
        <dbReference type="Google" id="ProtNLM"/>
    </source>
</evidence>
<evidence type="ECO:0000313" key="2">
    <source>
        <dbReference type="Proteomes" id="UP000184499"/>
    </source>
</evidence>
<accession>A0A1L9UUJ5</accession>
<dbReference type="VEuPathDB" id="FungiDB:ASPBRDRAFT_482115"/>
<reference evidence="2" key="1">
    <citation type="journal article" date="2017" name="Genome Biol.">
        <title>Comparative genomics reveals high biological diversity and specific adaptations in the industrially and medically important fungal genus Aspergillus.</title>
        <authorList>
            <person name="de Vries R.P."/>
            <person name="Riley R."/>
            <person name="Wiebenga A."/>
            <person name="Aguilar-Osorio G."/>
            <person name="Amillis S."/>
            <person name="Uchima C.A."/>
            <person name="Anderluh G."/>
            <person name="Asadollahi M."/>
            <person name="Askin M."/>
            <person name="Barry K."/>
            <person name="Battaglia E."/>
            <person name="Bayram O."/>
            <person name="Benocci T."/>
            <person name="Braus-Stromeyer S.A."/>
            <person name="Caldana C."/>
            <person name="Canovas D."/>
            <person name="Cerqueira G.C."/>
            <person name="Chen F."/>
            <person name="Chen W."/>
            <person name="Choi C."/>
            <person name="Clum A."/>
            <person name="Dos Santos R.A."/>
            <person name="Damasio A.R."/>
            <person name="Diallinas G."/>
            <person name="Emri T."/>
            <person name="Fekete E."/>
            <person name="Flipphi M."/>
            <person name="Freyberg S."/>
            <person name="Gallo A."/>
            <person name="Gournas C."/>
            <person name="Habgood R."/>
            <person name="Hainaut M."/>
            <person name="Harispe M.L."/>
            <person name="Henrissat B."/>
            <person name="Hilden K.S."/>
            <person name="Hope R."/>
            <person name="Hossain A."/>
            <person name="Karabika E."/>
            <person name="Karaffa L."/>
            <person name="Karanyi Z."/>
            <person name="Krasevec N."/>
            <person name="Kuo A."/>
            <person name="Kusch H."/>
            <person name="LaButti K."/>
            <person name="Lagendijk E.L."/>
            <person name="Lapidus A."/>
            <person name="Levasseur A."/>
            <person name="Lindquist E."/>
            <person name="Lipzen A."/>
            <person name="Logrieco A.F."/>
            <person name="MacCabe A."/>
            <person name="Maekelae M.R."/>
            <person name="Malavazi I."/>
            <person name="Melin P."/>
            <person name="Meyer V."/>
            <person name="Mielnichuk N."/>
            <person name="Miskei M."/>
            <person name="Molnar A.P."/>
            <person name="Mule G."/>
            <person name="Ngan C.Y."/>
            <person name="Orejas M."/>
            <person name="Orosz E."/>
            <person name="Ouedraogo J.P."/>
            <person name="Overkamp K.M."/>
            <person name="Park H.-S."/>
            <person name="Perrone G."/>
            <person name="Piumi F."/>
            <person name="Punt P.J."/>
            <person name="Ram A.F."/>
            <person name="Ramon A."/>
            <person name="Rauscher S."/>
            <person name="Record E."/>
            <person name="Riano-Pachon D.M."/>
            <person name="Robert V."/>
            <person name="Roehrig J."/>
            <person name="Ruller R."/>
            <person name="Salamov A."/>
            <person name="Salih N.S."/>
            <person name="Samson R.A."/>
            <person name="Sandor E."/>
            <person name="Sanguinetti M."/>
            <person name="Schuetze T."/>
            <person name="Sepcic K."/>
            <person name="Shelest E."/>
            <person name="Sherlock G."/>
            <person name="Sophianopoulou V."/>
            <person name="Squina F.M."/>
            <person name="Sun H."/>
            <person name="Susca A."/>
            <person name="Todd R.B."/>
            <person name="Tsang A."/>
            <person name="Unkles S.E."/>
            <person name="van de Wiele N."/>
            <person name="van Rossen-Uffink D."/>
            <person name="Oliveira J.V."/>
            <person name="Vesth T.C."/>
            <person name="Visser J."/>
            <person name="Yu J.-H."/>
            <person name="Zhou M."/>
            <person name="Andersen M.R."/>
            <person name="Archer D.B."/>
            <person name="Baker S.E."/>
            <person name="Benoit I."/>
            <person name="Brakhage A.A."/>
            <person name="Braus G.H."/>
            <person name="Fischer R."/>
            <person name="Frisvad J.C."/>
            <person name="Goldman G.H."/>
            <person name="Houbraken J."/>
            <person name="Oakley B."/>
            <person name="Pocsi I."/>
            <person name="Scazzocchio C."/>
            <person name="Seiboth B."/>
            <person name="vanKuyk P.A."/>
            <person name="Wortman J."/>
            <person name="Dyer P.S."/>
            <person name="Grigoriev I.V."/>
        </authorList>
    </citation>
    <scope>NUCLEOTIDE SEQUENCE [LARGE SCALE GENOMIC DNA]</scope>
    <source>
        <strain evidence="2">CBS 101740 / IMI 381727 / IBT 21946</strain>
    </source>
</reference>
<dbReference type="InterPro" id="IPR035994">
    <property type="entry name" value="Nucleoside_phosphorylase_sf"/>
</dbReference>
<dbReference type="SUPFAM" id="SSF53167">
    <property type="entry name" value="Purine and uridine phosphorylases"/>
    <property type="match status" value="1"/>
</dbReference>
<dbReference type="RefSeq" id="XP_067482528.1">
    <property type="nucleotide sequence ID" value="XM_067626043.1"/>
</dbReference>
<dbReference type="GO" id="GO:0009116">
    <property type="term" value="P:nucleoside metabolic process"/>
    <property type="evidence" value="ECO:0007669"/>
    <property type="project" value="InterPro"/>
</dbReference>
<sequence length="503" mass="55093">MTALQQTAQQLQPNTHLPYPPSRPFFQSSLILQLTHPKKLYIGIKMPPSPHPNTSYTLAWICALREEYDVAIAILDEIHGIPRHQPLEDKNAYLLGRIGEHNVVMVCLPAGRMGTAAAAAVAENLCRTFRSVRYGLLVGIGGGVPGGRDVRLGDVVVSVPGGGYGGVVQYDYGKVGGDGEYIHRGHVNAPPEKLLAYVTLLGCLMRRKNAGDGGNPMAEVLRSLGEEYVYPAGLRDRMFLSDYVHRDIPGSTGCDACGIDGEVFRRQRGNDMPVVHLGTIASGNSLVANGAVRDRINSEYGGSILCLDLGSAGAMHSLPCLVVKGVAGYADSHRYEAWKPRAIAAACSYAKALVLHIPPEEAPQPSEMAHVTDRIEDMRAELAHIKTAIVGLWSLQKDTGYRMNHACDHRVATMFRKSMSITSLTRRLAFPYYGLIQVSQYLRHGMSLFFHCLKQHTWSMPTGQPSRDNRASPSGALPSVLSIQGWGWHLITEPHIWCPRDIY</sequence>
<dbReference type="GO" id="GO:0003824">
    <property type="term" value="F:catalytic activity"/>
    <property type="evidence" value="ECO:0007669"/>
    <property type="project" value="InterPro"/>
</dbReference>